<dbReference type="EMBL" id="BMFN01000002">
    <property type="protein sequence ID" value="GGF68746.1"/>
    <property type="molecule type" value="Genomic_DNA"/>
</dbReference>
<reference evidence="1 2" key="1">
    <citation type="journal article" date="2019" name="Int. J. Syst. Evol. Microbiol.">
        <title>The Global Catalogue of Microorganisms (GCM) 10K type strain sequencing project: providing services to taxonomists for standard genome sequencing and annotation.</title>
        <authorList>
            <consortium name="The Broad Institute Genomics Platform"/>
            <consortium name="The Broad Institute Genome Sequencing Center for Infectious Disease"/>
            <person name="Wu L."/>
            <person name="Ma J."/>
        </authorList>
    </citation>
    <scope>NUCLEOTIDE SEQUENCE [LARGE SCALE GENOMIC DNA]</scope>
    <source>
        <strain evidence="1 2">CGMCC 1.12720</strain>
    </source>
</reference>
<name>A0ACB5PSV7_9BACT</name>
<sequence>MKKAPQNTYPWYYCPLEWLLTGLAHLPLSVLYVVADGFYLVMAYGLRYRQRVVLENLRNSFPEKTEAQIQQLAKKFYRHFAELLIEILKLGGISAAELKQRVFMPNPEVLEKLLAKGGPVLALGSHAGNWEWIITAGAVWLGPRADGVYKPLTNPFFEDFVYRLRTQTGARLVPMRDTLRHLVRHRNQGRVLSMLSDQSPSRADQQYWTTFLHQDTAFYTGADKLAAQFKCPVVYVSIRRQRRGYYEMHLTELYDGETPLPKDGHQITEAFARQLELDIQAAPADYLWSHRRWKHKREKL</sequence>
<comment type="caution">
    <text evidence="1">The sequence shown here is derived from an EMBL/GenBank/DDBJ whole genome shotgun (WGS) entry which is preliminary data.</text>
</comment>
<keyword evidence="2" id="KW-1185">Reference proteome</keyword>
<evidence type="ECO:0000313" key="2">
    <source>
        <dbReference type="Proteomes" id="UP000605392"/>
    </source>
</evidence>
<protein>
    <submittedName>
        <fullName evidence="1">Acetyltransferase</fullName>
    </submittedName>
</protein>
<evidence type="ECO:0000313" key="1">
    <source>
        <dbReference type="EMBL" id="GGF68746.1"/>
    </source>
</evidence>
<proteinExistence type="predicted"/>
<accession>A0ACB5PSV7</accession>
<organism evidence="1 2">
    <name type="scientific">Hymenobacter qilianensis</name>
    <dbReference type="NCBI Taxonomy" id="1385715"/>
    <lineage>
        <taxon>Bacteria</taxon>
        <taxon>Pseudomonadati</taxon>
        <taxon>Bacteroidota</taxon>
        <taxon>Cytophagia</taxon>
        <taxon>Cytophagales</taxon>
        <taxon>Hymenobacteraceae</taxon>
        <taxon>Hymenobacter</taxon>
    </lineage>
</organism>
<gene>
    <name evidence="1" type="ORF">GCM10011375_24740</name>
</gene>
<dbReference type="Proteomes" id="UP000605392">
    <property type="component" value="Unassembled WGS sequence"/>
</dbReference>